<dbReference type="OrthoDB" id="10674565at2759"/>
<organism evidence="2 3">
    <name type="scientific">Halteria grandinella</name>
    <dbReference type="NCBI Taxonomy" id="5974"/>
    <lineage>
        <taxon>Eukaryota</taxon>
        <taxon>Sar</taxon>
        <taxon>Alveolata</taxon>
        <taxon>Ciliophora</taxon>
        <taxon>Intramacronucleata</taxon>
        <taxon>Spirotrichea</taxon>
        <taxon>Stichotrichia</taxon>
        <taxon>Sporadotrichida</taxon>
        <taxon>Halteriidae</taxon>
        <taxon>Halteria</taxon>
    </lineage>
</organism>
<evidence type="ECO:0000313" key="3">
    <source>
        <dbReference type="Proteomes" id="UP000785679"/>
    </source>
</evidence>
<accession>A0A8J8NZ14</accession>
<feature type="compositionally biased region" description="Low complexity" evidence="1">
    <location>
        <begin position="363"/>
        <end position="374"/>
    </location>
</feature>
<dbReference type="AlphaFoldDB" id="A0A8J8NZ14"/>
<evidence type="ECO:0000313" key="2">
    <source>
        <dbReference type="EMBL" id="TNV84802.1"/>
    </source>
</evidence>
<proteinExistence type="predicted"/>
<keyword evidence="3" id="KW-1185">Reference proteome</keyword>
<feature type="region of interest" description="Disordered" evidence="1">
    <location>
        <begin position="476"/>
        <end position="549"/>
    </location>
</feature>
<protein>
    <submittedName>
        <fullName evidence="2">Uncharacterized protein</fullName>
    </submittedName>
</protein>
<dbReference type="Proteomes" id="UP000785679">
    <property type="component" value="Unassembled WGS sequence"/>
</dbReference>
<feature type="compositionally biased region" description="Polar residues" evidence="1">
    <location>
        <begin position="164"/>
        <end position="189"/>
    </location>
</feature>
<reference evidence="2" key="1">
    <citation type="submission" date="2019-06" db="EMBL/GenBank/DDBJ databases">
        <authorList>
            <person name="Zheng W."/>
        </authorList>
    </citation>
    <scope>NUCLEOTIDE SEQUENCE</scope>
    <source>
        <strain evidence="2">QDHG01</strain>
    </source>
</reference>
<feature type="compositionally biased region" description="Polar residues" evidence="1">
    <location>
        <begin position="286"/>
        <end position="313"/>
    </location>
</feature>
<feature type="compositionally biased region" description="Basic and acidic residues" evidence="1">
    <location>
        <begin position="57"/>
        <end position="128"/>
    </location>
</feature>
<feature type="compositionally biased region" description="Basic and acidic residues" evidence="1">
    <location>
        <begin position="325"/>
        <end position="345"/>
    </location>
</feature>
<feature type="compositionally biased region" description="Basic and acidic residues" evidence="1">
    <location>
        <begin position="375"/>
        <end position="393"/>
    </location>
</feature>
<sequence>MKEDFLAETPKGGAGKANGSLSHRTPVPDKSKVTPPAIGKKPVATAVTASAVKNPAKRSDSKESTKSKSDAGATDRAEAKKREEDKKREELKAKKEEAERKKKEEVEKKLKEEAEKKKKVQEEKDKKANVSKQSGKKEDESDDPIARSLRQRMEAGGLNEVVKSVNTARRVSVAQTNNAKPQPAQQNGAGATEEVKKPAITRPQTAVVAKPPNKVEQVKPAQNGVAGKKPAAGKDDESDDPIAQSLALRMKSGGTVTSVVNDAGKKSTSGPSKPVGAGASAKPTDTKPQPTARPQTAVPTTKPTDLKPTQATTKPVAGTKPQVTKPKDTSNEDDPIEKSLAERVKAGGLTEVVVPGKTAAKQPAKPVETKAPVVKPKEEKKLAAAPTKKDEKPIATAATKVDAAKATPAPIVMKGKKKAEEESVGAADAKVVTVETIETAEEQVEEKAVEKVEEAANGKEDIKHVEPIPKHEIEAAIVEPQEQKEEEEVVANGHAQEPEEEAEAALSEHQPEQLENPLDQAVVVAEQEEEEEDQHQLQEPIGQQQDDDEQVHFDEKPIVESSPSVAPIQDGEENKAEEITESNLKAELAEFESGQHPQTIVTEGDELKNVLAATTEAKKMDGEGIIKEAQSLKALLGFDLYVPAALDDKEEILGFLRDINEKIMQDVMRNEEFIDSLRQSHADADKIAANLGKEAFAISKITKGTSIEFLADAEVPLESWIGDVEDSQKVMKILKVWFSLQGRYNTQEWCTLPNILINQDFYQGAKLVLLQEANNLAPFIADGIQHFDVSEENMFNVGLLLRALFPEDEMQDEFDPNQVDEEHAAEQIMVYFLYPIRDVLDYAGFIGKNSAKMAARQLKMALTKFERLTEKSQQFTKIQVILEQ</sequence>
<name>A0A8J8NZ14_HALGN</name>
<comment type="caution">
    <text evidence="2">The sequence shown here is derived from an EMBL/GenBank/DDBJ whole genome shotgun (WGS) entry which is preliminary data.</text>
</comment>
<dbReference type="EMBL" id="RRYP01002406">
    <property type="protein sequence ID" value="TNV84802.1"/>
    <property type="molecule type" value="Genomic_DNA"/>
</dbReference>
<evidence type="ECO:0000256" key="1">
    <source>
        <dbReference type="SAM" id="MobiDB-lite"/>
    </source>
</evidence>
<feature type="compositionally biased region" description="Polar residues" evidence="1">
    <location>
        <begin position="254"/>
        <end position="271"/>
    </location>
</feature>
<feature type="region of interest" description="Disordered" evidence="1">
    <location>
        <begin position="1"/>
        <end position="402"/>
    </location>
</feature>
<gene>
    <name evidence="2" type="ORF">FGO68_gene10296</name>
</gene>